<feature type="transmembrane region" description="Helical" evidence="14">
    <location>
        <begin position="275"/>
        <end position="292"/>
    </location>
</feature>
<dbReference type="InterPro" id="IPR004299">
    <property type="entry name" value="MBOAT_fam"/>
</dbReference>
<organism evidence="15 16">
    <name type="scientific">Bradyrhizobium oligotrophicum S58</name>
    <dbReference type="NCBI Taxonomy" id="1245469"/>
    <lineage>
        <taxon>Bacteria</taxon>
        <taxon>Pseudomonadati</taxon>
        <taxon>Pseudomonadota</taxon>
        <taxon>Alphaproteobacteria</taxon>
        <taxon>Hyphomicrobiales</taxon>
        <taxon>Nitrobacteraceae</taxon>
        <taxon>Bradyrhizobium</taxon>
    </lineage>
</organism>
<evidence type="ECO:0000256" key="9">
    <source>
        <dbReference type="ARBA" id="ARBA00022989"/>
    </source>
</evidence>
<evidence type="ECO:0000256" key="1">
    <source>
        <dbReference type="ARBA" id="ARBA00004651"/>
    </source>
</evidence>
<evidence type="ECO:0000256" key="7">
    <source>
        <dbReference type="ARBA" id="ARBA00022692"/>
    </source>
</evidence>
<evidence type="ECO:0000256" key="3">
    <source>
        <dbReference type="ARBA" id="ARBA00010323"/>
    </source>
</evidence>
<feature type="transmembrane region" description="Helical" evidence="14">
    <location>
        <begin position="184"/>
        <end position="208"/>
    </location>
</feature>
<feature type="transmembrane region" description="Helical" evidence="14">
    <location>
        <begin position="371"/>
        <end position="391"/>
    </location>
</feature>
<feature type="transmembrane region" description="Helical" evidence="14">
    <location>
        <begin position="82"/>
        <end position="103"/>
    </location>
</feature>
<dbReference type="PIRSF" id="PIRSF016636">
    <property type="entry name" value="AlgI_DltB"/>
    <property type="match status" value="1"/>
</dbReference>
<dbReference type="PIRSF" id="PIRSF500217">
    <property type="entry name" value="AlgI"/>
    <property type="match status" value="1"/>
</dbReference>
<dbReference type="PANTHER" id="PTHR13285">
    <property type="entry name" value="ACYLTRANSFERASE"/>
    <property type="match status" value="1"/>
</dbReference>
<comment type="pathway">
    <text evidence="2">Glycan biosynthesis; alginate biosynthesis.</text>
</comment>
<accession>M4ZCJ4</accession>
<protein>
    <recommendedName>
        <fullName evidence="4">Probable alginate O-acetylase AlgI</fullName>
    </recommendedName>
    <alternativeName>
        <fullName evidence="12">Alginate biosynthesis protein AlgI</fullName>
    </alternativeName>
</protein>
<keyword evidence="5 13" id="KW-1003">Cell membrane</keyword>
<feature type="transmembrane region" description="Helical" evidence="14">
    <location>
        <begin position="51"/>
        <end position="70"/>
    </location>
</feature>
<comment type="subcellular location">
    <subcellularLocation>
        <location evidence="1">Cell membrane</location>
        <topology evidence="1">Multi-pass membrane protein</topology>
    </subcellularLocation>
</comment>
<reference evidence="15 16" key="1">
    <citation type="journal article" date="2013" name="Appl. Environ. Microbiol.">
        <title>Genome analysis suggests that the soil oligotrophic bacterium Agromonas oligotrophica (Bradyrhizobium oligotrophicum) is a nitrogen-fixing symbiont of Aeschynomene indica.</title>
        <authorList>
            <person name="Okubo T."/>
            <person name="Fukushima S."/>
            <person name="Itakura M."/>
            <person name="Oshima K."/>
            <person name="Longtonglang A."/>
            <person name="Teaumroong N."/>
            <person name="Mitsui H."/>
            <person name="Hattori M."/>
            <person name="Hattori R."/>
            <person name="Hattori T."/>
            <person name="Minamisawa K."/>
        </authorList>
    </citation>
    <scope>NUCLEOTIDE SEQUENCE [LARGE SCALE GENOMIC DNA]</scope>
    <source>
        <strain evidence="15 16">S58</strain>
    </source>
</reference>
<gene>
    <name evidence="15" type="ORF">S58_55220</name>
</gene>
<dbReference type="InterPro" id="IPR024194">
    <property type="entry name" value="Ac/AlaTfrase_AlgI/DltB"/>
</dbReference>
<evidence type="ECO:0000256" key="8">
    <source>
        <dbReference type="ARBA" id="ARBA00022841"/>
    </source>
</evidence>
<dbReference type="OrthoDB" id="139172at2"/>
<dbReference type="GO" id="GO:0005886">
    <property type="term" value="C:plasma membrane"/>
    <property type="evidence" value="ECO:0007669"/>
    <property type="project" value="UniProtKB-SubCell"/>
</dbReference>
<dbReference type="PATRIC" id="fig|1245469.3.peg.5649"/>
<feature type="transmembrane region" description="Helical" evidence="14">
    <location>
        <begin position="115"/>
        <end position="133"/>
    </location>
</feature>
<dbReference type="EMBL" id="AP012603">
    <property type="protein sequence ID" value="BAM91499.1"/>
    <property type="molecule type" value="Genomic_DNA"/>
</dbReference>
<dbReference type="InterPro" id="IPR028362">
    <property type="entry name" value="AlgI"/>
</dbReference>
<dbReference type="InterPro" id="IPR051085">
    <property type="entry name" value="MB_O-acyltransferase"/>
</dbReference>
<dbReference type="GO" id="GO:0016746">
    <property type="term" value="F:acyltransferase activity"/>
    <property type="evidence" value="ECO:0007669"/>
    <property type="project" value="UniProtKB-KW"/>
</dbReference>
<feature type="transmembrane region" description="Helical" evidence="14">
    <location>
        <begin position="338"/>
        <end position="359"/>
    </location>
</feature>
<evidence type="ECO:0000256" key="4">
    <source>
        <dbReference type="ARBA" id="ARBA00016084"/>
    </source>
</evidence>
<dbReference type="RefSeq" id="WP_015668586.1">
    <property type="nucleotide sequence ID" value="NC_020453.1"/>
</dbReference>
<feature type="transmembrane region" description="Helical" evidence="14">
    <location>
        <begin position="313"/>
        <end position="332"/>
    </location>
</feature>
<keyword evidence="11 13" id="KW-0012">Acyltransferase</keyword>
<dbReference type="KEGG" id="aol:S58_55220"/>
<sequence length="522" mass="56810">MHNSDYFTLFIVVLSAVALALRLTSQASVEVRRGIVAIGSTIVYYGFDPHGLPICLGLVAINWVLGRAIVLSPDHRKSTLLVCGLTLDLGLLAAYKYLGAIIAGLGPTYSVELGLGFPIGLSFIIFRLVSYLVDAHAGGEVARSPLDLLCYALFFPAILCGPLIRYEAMMSQDRLGRTTSVDWSVGLALIGIGMFKNLMISPAIAAVADKVFVPWLAKQPIPMTGAWIGMIAYGFQVYFDFSGYSDAAIGVARLLGVELPANFHSPFKARSMVDFWQRWHVSLTRFLTIYVYNTVTLTMARKIGAKASAVKQFVWRIAYPTTLVMFLMGIWHGDHLTFAMFGLYHGALLVVNHAWRSFGGRYRKAALASDWWPTVALGLTFLAVAAGWAIFRASNPGRAFAMLGTLLGRSEWTGATLASSAWPSHPADPLLTTGGAMPITVADIALLLALFLIVWVLPNSNQILSRFNPVFEGGGYPKIAPSTEALKLSLSPAWALSVSCLLVWSVVAFLSNDRAALLYFHF</sequence>
<dbReference type="STRING" id="1245469.S58_55220"/>
<evidence type="ECO:0000256" key="14">
    <source>
        <dbReference type="SAM" id="Phobius"/>
    </source>
</evidence>
<evidence type="ECO:0000256" key="10">
    <source>
        <dbReference type="ARBA" id="ARBA00023136"/>
    </source>
</evidence>
<evidence type="ECO:0000256" key="12">
    <source>
        <dbReference type="ARBA" id="ARBA00031030"/>
    </source>
</evidence>
<keyword evidence="9 14" id="KW-1133">Transmembrane helix</keyword>
<keyword evidence="6 13" id="KW-0808">Transferase</keyword>
<proteinExistence type="inferred from homology"/>
<feature type="transmembrane region" description="Helical" evidence="14">
    <location>
        <begin position="145"/>
        <end position="164"/>
    </location>
</feature>
<dbReference type="GO" id="GO:0042121">
    <property type="term" value="P:alginic acid biosynthetic process"/>
    <property type="evidence" value="ECO:0007669"/>
    <property type="project" value="UniProtKB-KW"/>
</dbReference>
<evidence type="ECO:0000256" key="5">
    <source>
        <dbReference type="ARBA" id="ARBA00022475"/>
    </source>
</evidence>
<dbReference type="HOGENOM" id="CLU_025255_1_1_5"/>
<dbReference type="PANTHER" id="PTHR13285:SF23">
    <property type="entry name" value="TEICHOIC ACID D-ALANYLTRANSFERASE"/>
    <property type="match status" value="1"/>
</dbReference>
<evidence type="ECO:0000256" key="6">
    <source>
        <dbReference type="ARBA" id="ARBA00022679"/>
    </source>
</evidence>
<feature type="transmembrane region" description="Helical" evidence="14">
    <location>
        <begin position="493"/>
        <end position="511"/>
    </location>
</feature>
<dbReference type="Proteomes" id="UP000011841">
    <property type="component" value="Chromosome"/>
</dbReference>
<evidence type="ECO:0000256" key="2">
    <source>
        <dbReference type="ARBA" id="ARBA00005182"/>
    </source>
</evidence>
<evidence type="ECO:0000256" key="11">
    <source>
        <dbReference type="ARBA" id="ARBA00023315"/>
    </source>
</evidence>
<feature type="transmembrane region" description="Helical" evidence="14">
    <location>
        <begin position="436"/>
        <end position="457"/>
    </location>
</feature>
<comment type="similarity">
    <text evidence="3 13">Belongs to the membrane-bound acyltransferase family.</text>
</comment>
<dbReference type="Pfam" id="PF03062">
    <property type="entry name" value="MBOAT"/>
    <property type="match status" value="1"/>
</dbReference>
<keyword evidence="7 14" id="KW-0812">Transmembrane</keyword>
<dbReference type="AlphaFoldDB" id="M4ZCJ4"/>
<evidence type="ECO:0000313" key="15">
    <source>
        <dbReference type="EMBL" id="BAM91499.1"/>
    </source>
</evidence>
<keyword evidence="16" id="KW-1185">Reference proteome</keyword>
<keyword evidence="10 13" id="KW-0472">Membrane</keyword>
<evidence type="ECO:0000313" key="16">
    <source>
        <dbReference type="Proteomes" id="UP000011841"/>
    </source>
</evidence>
<keyword evidence="8" id="KW-0016">Alginate biosynthesis</keyword>
<dbReference type="GeneID" id="301819263"/>
<name>M4ZCJ4_9BRAD</name>
<feature type="transmembrane region" description="Helical" evidence="14">
    <location>
        <begin position="220"/>
        <end position="239"/>
    </location>
</feature>
<evidence type="ECO:0000256" key="13">
    <source>
        <dbReference type="PIRNR" id="PIRNR016636"/>
    </source>
</evidence>
<dbReference type="eggNOG" id="COG1696">
    <property type="taxonomic scope" value="Bacteria"/>
</dbReference>